<evidence type="ECO:0000313" key="5">
    <source>
        <dbReference type="Proteomes" id="UP001174909"/>
    </source>
</evidence>
<reference evidence="4" key="1">
    <citation type="submission" date="2023-03" db="EMBL/GenBank/DDBJ databases">
        <authorList>
            <person name="Steffen K."/>
            <person name="Cardenas P."/>
        </authorList>
    </citation>
    <scope>NUCLEOTIDE SEQUENCE</scope>
</reference>
<dbReference type="AlphaFoldDB" id="A0AA35WW88"/>
<evidence type="ECO:0000313" key="4">
    <source>
        <dbReference type="EMBL" id="CAI8031136.1"/>
    </source>
</evidence>
<dbReference type="Proteomes" id="UP001174909">
    <property type="component" value="Unassembled WGS sequence"/>
</dbReference>
<dbReference type="Gene3D" id="3.60.20.40">
    <property type="match status" value="1"/>
</dbReference>
<gene>
    <name evidence="4" type="ORF">GBAR_LOCUS17657</name>
</gene>
<keyword evidence="3" id="KW-0865">Zymogen</keyword>
<keyword evidence="2 4" id="KW-0378">Hydrolase</keyword>
<dbReference type="PRINTS" id="PR01210">
    <property type="entry name" value="GGTRANSPTASE"/>
</dbReference>
<evidence type="ECO:0000256" key="2">
    <source>
        <dbReference type="ARBA" id="ARBA00022801"/>
    </source>
</evidence>
<dbReference type="GO" id="GO:0016740">
    <property type="term" value="F:transferase activity"/>
    <property type="evidence" value="ECO:0007669"/>
    <property type="project" value="UniProtKB-KW"/>
</dbReference>
<evidence type="ECO:0000256" key="3">
    <source>
        <dbReference type="ARBA" id="ARBA00023145"/>
    </source>
</evidence>
<dbReference type="PANTHER" id="PTHR43199:SF1">
    <property type="entry name" value="GLUTATHIONE HYDROLASE PROENZYME"/>
    <property type="match status" value="1"/>
</dbReference>
<dbReference type="PANTHER" id="PTHR43199">
    <property type="entry name" value="GLUTATHIONE HYDROLASE"/>
    <property type="match status" value="1"/>
</dbReference>
<proteinExistence type="predicted"/>
<dbReference type="InterPro" id="IPR051792">
    <property type="entry name" value="GGT_bact"/>
</dbReference>
<accession>A0AA35WW88</accession>
<dbReference type="EMBL" id="CASHTH010002520">
    <property type="protein sequence ID" value="CAI8031136.1"/>
    <property type="molecule type" value="Genomic_DNA"/>
</dbReference>
<keyword evidence="1" id="KW-0808">Transferase</keyword>
<keyword evidence="5" id="KW-1185">Reference proteome</keyword>
<sequence>MLLAGGNAVDAAVAAAFAEGVVEPSHNGIAGYGGCVLIYRKKTQDVIAIDYNTAAPAATSEDMFTIEEAPDAPAGYRVPGRVNVHGPLSIGVPGVVAGLCLALEEFGSLPLTDVLRPAINSARYGYAPNSANRGGIAGNAERWKQDFPETARVFLKNGRPPKKGETLTNPELARTLEAVAEGGHAAFYEGAIAETIANHIQELGGCLTVDDLKNYRPIITQPYKIQYRGYSVYTAPLGAGGLTTLQMLRLVEGFDVAAMSVSERFHLFAEAMKVCWPERLRRFGDPTFVDIDIETELSDSFTATLSEKLRAGLELPQPGEIVYHEPMNCTSHISTADAHGNMVSLTQTHGGGFGSMVTVPGTGLLFGHGVGRFDPRPGIANSVGPGKRPLHNMAPFLATRDGNPFATYGIPGGRTIPNNQLNISVNLFDLRVPMQSALDAPRIHTDGAEPIQVEPRAGEERSQHYGNSDTRLPQVQASEVQDTVSASRTMELTTMVARIRAVKVR</sequence>
<name>A0AA35WW88_GEOBA</name>
<evidence type="ECO:0000256" key="1">
    <source>
        <dbReference type="ARBA" id="ARBA00022679"/>
    </source>
</evidence>
<dbReference type="GO" id="GO:0016787">
    <property type="term" value="F:hydrolase activity"/>
    <property type="evidence" value="ECO:0007669"/>
    <property type="project" value="UniProtKB-KW"/>
</dbReference>
<dbReference type="Pfam" id="PF01019">
    <property type="entry name" value="G_glu_transpept"/>
    <property type="match status" value="1"/>
</dbReference>
<comment type="caution">
    <text evidence="4">The sequence shown here is derived from an EMBL/GenBank/DDBJ whole genome shotgun (WGS) entry which is preliminary data.</text>
</comment>
<organism evidence="4 5">
    <name type="scientific">Geodia barretti</name>
    <name type="common">Barrett's horny sponge</name>
    <dbReference type="NCBI Taxonomy" id="519541"/>
    <lineage>
        <taxon>Eukaryota</taxon>
        <taxon>Metazoa</taxon>
        <taxon>Porifera</taxon>
        <taxon>Demospongiae</taxon>
        <taxon>Heteroscleromorpha</taxon>
        <taxon>Tetractinellida</taxon>
        <taxon>Astrophorina</taxon>
        <taxon>Geodiidae</taxon>
        <taxon>Geodia</taxon>
    </lineage>
</organism>
<dbReference type="Gene3D" id="1.10.246.230">
    <property type="match status" value="1"/>
</dbReference>
<dbReference type="InterPro" id="IPR043137">
    <property type="entry name" value="GGT_ssub_C"/>
</dbReference>
<protein>
    <submittedName>
        <fullName evidence="4">Glutathione hydrolase proenzyme</fullName>
    </submittedName>
</protein>
<dbReference type="InterPro" id="IPR029055">
    <property type="entry name" value="Ntn_hydrolases_N"/>
</dbReference>
<dbReference type="SUPFAM" id="SSF56235">
    <property type="entry name" value="N-terminal nucleophile aminohydrolases (Ntn hydrolases)"/>
    <property type="match status" value="1"/>
</dbReference>